<feature type="compositionally biased region" description="Basic and acidic residues" evidence="3">
    <location>
        <begin position="805"/>
        <end position="814"/>
    </location>
</feature>
<feature type="compositionally biased region" description="Polar residues" evidence="3">
    <location>
        <begin position="1076"/>
        <end position="1089"/>
    </location>
</feature>
<keyword evidence="4" id="KW-1133">Transmembrane helix</keyword>
<evidence type="ECO:0000313" key="6">
    <source>
        <dbReference type="Proteomes" id="UP000237347"/>
    </source>
</evidence>
<keyword evidence="6" id="KW-1185">Reference proteome</keyword>
<feature type="region of interest" description="Disordered" evidence="3">
    <location>
        <begin position="780"/>
        <end position="884"/>
    </location>
</feature>
<name>A0AAW0KI55_QUESU</name>
<dbReference type="Gene3D" id="1.25.40.10">
    <property type="entry name" value="Tetratricopeptide repeat domain"/>
    <property type="match status" value="4"/>
</dbReference>
<feature type="compositionally biased region" description="Basic and acidic residues" evidence="3">
    <location>
        <begin position="1179"/>
        <end position="1327"/>
    </location>
</feature>
<dbReference type="PROSITE" id="PS51375">
    <property type="entry name" value="PPR"/>
    <property type="match status" value="8"/>
</dbReference>
<comment type="caution">
    <text evidence="5">The sequence shown here is derived from an EMBL/GenBank/DDBJ whole genome shotgun (WGS) entry which is preliminary data.</text>
</comment>
<dbReference type="InterPro" id="IPR002885">
    <property type="entry name" value="PPR_rpt"/>
</dbReference>
<feature type="compositionally biased region" description="Basic and acidic residues" evidence="3">
    <location>
        <begin position="1139"/>
        <end position="1169"/>
    </location>
</feature>
<feature type="region of interest" description="Disordered" evidence="3">
    <location>
        <begin position="1034"/>
        <end position="1117"/>
    </location>
</feature>
<feature type="compositionally biased region" description="Polar residues" evidence="3">
    <location>
        <begin position="1486"/>
        <end position="1500"/>
    </location>
</feature>
<dbReference type="EMBL" id="PKMF04000308">
    <property type="protein sequence ID" value="KAK7838358.1"/>
    <property type="molecule type" value="Genomic_DNA"/>
</dbReference>
<feature type="compositionally biased region" description="Basic and acidic residues" evidence="3">
    <location>
        <begin position="867"/>
        <end position="882"/>
    </location>
</feature>
<evidence type="ECO:0000256" key="3">
    <source>
        <dbReference type="SAM" id="MobiDB-lite"/>
    </source>
</evidence>
<feature type="region of interest" description="Disordered" evidence="3">
    <location>
        <begin position="946"/>
        <end position="965"/>
    </location>
</feature>
<feature type="compositionally biased region" description="Basic and acidic residues" evidence="3">
    <location>
        <begin position="1391"/>
        <end position="1400"/>
    </location>
</feature>
<evidence type="ECO:0000256" key="2">
    <source>
        <dbReference type="PROSITE-ProRule" id="PRU00708"/>
    </source>
</evidence>
<feature type="compositionally biased region" description="Basic and acidic residues" evidence="3">
    <location>
        <begin position="1373"/>
        <end position="1382"/>
    </location>
</feature>
<feature type="region of interest" description="Disordered" evidence="3">
    <location>
        <begin position="1139"/>
        <end position="1531"/>
    </location>
</feature>
<accession>A0AAW0KI55</accession>
<gene>
    <name evidence="5" type="ORF">CFP56_019920</name>
</gene>
<dbReference type="NCBIfam" id="TIGR00756">
    <property type="entry name" value="PPR"/>
    <property type="match status" value="8"/>
</dbReference>
<evidence type="ECO:0000256" key="1">
    <source>
        <dbReference type="ARBA" id="ARBA00022737"/>
    </source>
</evidence>
<feature type="compositionally biased region" description="Polar residues" evidence="3">
    <location>
        <begin position="1514"/>
        <end position="1523"/>
    </location>
</feature>
<feature type="repeat" description="PPR" evidence="2">
    <location>
        <begin position="270"/>
        <end position="304"/>
    </location>
</feature>
<dbReference type="Pfam" id="PF13041">
    <property type="entry name" value="PPR_2"/>
    <property type="match status" value="4"/>
</dbReference>
<evidence type="ECO:0000313" key="5">
    <source>
        <dbReference type="EMBL" id="KAK7838358.1"/>
    </source>
</evidence>
<feature type="compositionally biased region" description="Basic and acidic residues" evidence="3">
    <location>
        <begin position="1423"/>
        <end position="1457"/>
    </location>
</feature>
<feature type="repeat" description="PPR" evidence="2">
    <location>
        <begin position="666"/>
        <end position="700"/>
    </location>
</feature>
<feature type="repeat" description="PPR" evidence="2">
    <location>
        <begin position="561"/>
        <end position="595"/>
    </location>
</feature>
<feature type="compositionally biased region" description="Basic and acidic residues" evidence="3">
    <location>
        <begin position="1053"/>
        <end position="1067"/>
    </location>
</feature>
<keyword evidence="4" id="KW-0812">Transmembrane</keyword>
<protein>
    <submittedName>
        <fullName evidence="5">Pentatricopeptide repeat-containing protein</fullName>
    </submittedName>
</protein>
<feature type="compositionally biased region" description="Basic and acidic residues" evidence="3">
    <location>
        <begin position="1335"/>
        <end position="1364"/>
    </location>
</feature>
<feature type="compositionally biased region" description="Polar residues" evidence="3">
    <location>
        <begin position="1042"/>
        <end position="1052"/>
    </location>
</feature>
<dbReference type="PANTHER" id="PTHR37729">
    <property type="entry name" value="NEUROFILAMENT PROTEIN-LIKE PROTEIN"/>
    <property type="match status" value="1"/>
</dbReference>
<sequence length="1531" mass="171784">MITTSRHLKHYIFLCNPTKSSLPIPQFSIIQSRLHIYYNCIASITVGFPLPFFTIIRNFIGKCQFPATQASPNKEEVTDEVLNQILTSVENAPRPNTKICTAYVDKFCRAGNLSAAARLLQSLHHKHIFLSPKAYKILLRAASERHDIDLLSQVFKDLLISNGVLSSTCYADVAKAFTKTNDGIQLLRFVKKVSALTSPSATVVNRIIFAFAKCGQIDKALLIYDQFKSLSCKPDLFTYNTILDILGRAGRTDEMLHEFATLKEAGIAPDIVSYNTLLNNLKKVGRLDLCLVYFREMGENGIEPDLLTYTALIESFGRSGNIEESIRLFNEMKMRRIRPSIYIYRSLVSQLKKMGKVDLALKYLEEMNSRHSDLAGPNDFKRKRRVKLMYYSTGANKMQNCIASITVGFPLPFFTIIRNFIGKCQFPATQASPNKEEVTDEVLNQILTSVENSPRPNTKICTAYADKFCRAGNLSAAARLLQSLHHKHIFLSPKAYKILLRAASERHDIDLLSQVFKDLLISNGVLSSTCYADVAKAFTKTNDGIQLLRFVKKVSALTSPSATVVNRIIFAFAKCGQIDKALLIYDQFKSLSCKPDLFTYNTILDILGRAGRTDEMLHEFATLKEAGIAPDIVSYNTLLNNLKKVGRLDLCLVYFREMGENGIEPDLLTYTALIESFGRSGNIEESIRLFNEMKMRRIRPSIYIYRSLVSQLKKMGKVDLALKYLEEMNSRHSDLAGPNDFKRKKRISSSYHTGCCRPYKRLQTEKKVNEEVKAIEQDSVSFSKESVEDEPKVNESPSPVTPLSKLEEVSENKPIEPLIPGVEKTDDAPISDLPVEDDTKEEKHPIPDSHTPSIPLPMPVEDTGNTQREEQPAVESAVKEAPEQVAISSLEKEQEEKPKVVDAHELIAEAAEKLEEPLDVLPAKESEAVGINEIKDSNVESIEVEKVEAAPTETNEKLGEQYEHTKQVEKTYEEVQPEVAVMETKEKPAEQSELTKQVEKTYVEVQPEAAAIETDEKPVEQSELIKQVEKTYEEVETKGSLEVNSTTNTGTSAEKDENTQFLKKEQTDKEEEPIVITNSEQVLTDQEAQTDLKEDGGEFCPPSTVSQKVDTEDKKELSGADVVEELSKKAVVETEKVAEENEAKTVETEEENEKRNLIPEESSPIKEGDINSSISTAEVIEKSYEGENTGRDVEAIEENKGEQNVEDKIAALAEADKDKHLEEKQAEVSTERENTGRDIEAVEENKEEQNVEDKIPALAETDKDKHLEEKQTEVSTERENTGRDVEVVEENKEEQNVEDKIPALAETDKDKHLEEKQAEVSTERENTSRYVEVVEENKEEQNVEDKLPALAETNKDEHSEEKQAEVTTAISETLKESQEKQTEVTTIISEPLKESQEKQAEVTTVVSESLEESQENTTVVSEPLKEPQESDLHLGSEKTVETAEDKLEKEKVDEVAKSEVQNLEPPVNVGDEIKTSQDQPKELPAKSTQKQSNNIISKVKQSLVKAKKAIIGKSPSSKTLSSDTKGDIKVK</sequence>
<reference evidence="5 6" key="1">
    <citation type="journal article" date="2018" name="Sci. Data">
        <title>The draft genome sequence of cork oak.</title>
        <authorList>
            <person name="Ramos A.M."/>
            <person name="Usie A."/>
            <person name="Barbosa P."/>
            <person name="Barros P.M."/>
            <person name="Capote T."/>
            <person name="Chaves I."/>
            <person name="Simoes F."/>
            <person name="Abreu I."/>
            <person name="Carrasquinho I."/>
            <person name="Faro C."/>
            <person name="Guimaraes J.B."/>
            <person name="Mendonca D."/>
            <person name="Nobrega F."/>
            <person name="Rodrigues L."/>
            <person name="Saibo N.J.M."/>
            <person name="Varela M.C."/>
            <person name="Egas C."/>
            <person name="Matos J."/>
            <person name="Miguel C.M."/>
            <person name="Oliveira M.M."/>
            <person name="Ricardo C.P."/>
            <person name="Goncalves S."/>
        </authorList>
    </citation>
    <scope>NUCLEOTIDE SEQUENCE [LARGE SCALE GENOMIC DNA]</scope>
    <source>
        <strain evidence="6">cv. HL8</strain>
    </source>
</reference>
<feature type="transmembrane region" description="Helical" evidence="4">
    <location>
        <begin position="36"/>
        <end position="56"/>
    </location>
</feature>
<keyword evidence="4" id="KW-0472">Membrane</keyword>
<feature type="repeat" description="PPR" evidence="2">
    <location>
        <begin position="305"/>
        <end position="339"/>
    </location>
</feature>
<feature type="repeat" description="PPR" evidence="2">
    <location>
        <begin position="631"/>
        <end position="665"/>
    </location>
</feature>
<keyword evidence="1" id="KW-0677">Repeat</keyword>
<feature type="repeat" description="PPR" evidence="2">
    <location>
        <begin position="596"/>
        <end position="630"/>
    </location>
</feature>
<evidence type="ECO:0000256" key="4">
    <source>
        <dbReference type="SAM" id="Phobius"/>
    </source>
</evidence>
<organism evidence="5 6">
    <name type="scientific">Quercus suber</name>
    <name type="common">Cork oak</name>
    <dbReference type="NCBI Taxonomy" id="58331"/>
    <lineage>
        <taxon>Eukaryota</taxon>
        <taxon>Viridiplantae</taxon>
        <taxon>Streptophyta</taxon>
        <taxon>Embryophyta</taxon>
        <taxon>Tracheophyta</taxon>
        <taxon>Spermatophyta</taxon>
        <taxon>Magnoliopsida</taxon>
        <taxon>eudicotyledons</taxon>
        <taxon>Gunneridae</taxon>
        <taxon>Pentapetalae</taxon>
        <taxon>rosids</taxon>
        <taxon>fabids</taxon>
        <taxon>Fagales</taxon>
        <taxon>Fagaceae</taxon>
        <taxon>Quercus</taxon>
    </lineage>
</organism>
<feature type="repeat" description="PPR" evidence="2">
    <location>
        <begin position="235"/>
        <end position="269"/>
    </location>
</feature>
<dbReference type="Proteomes" id="UP000237347">
    <property type="component" value="Unassembled WGS sequence"/>
</dbReference>
<feature type="compositionally biased region" description="Basic and acidic residues" evidence="3">
    <location>
        <begin position="1471"/>
        <end position="1484"/>
    </location>
</feature>
<feature type="repeat" description="PPR" evidence="2">
    <location>
        <begin position="200"/>
        <end position="234"/>
    </location>
</feature>
<proteinExistence type="predicted"/>
<dbReference type="InterPro" id="IPR011990">
    <property type="entry name" value="TPR-like_helical_dom_sf"/>
</dbReference>
<dbReference type="PANTHER" id="PTHR37729:SF1">
    <property type="entry name" value="NEUROFILAMENT PROTEIN-LIKE PROTEIN"/>
    <property type="match status" value="1"/>
</dbReference>
<dbReference type="Pfam" id="PF13812">
    <property type="entry name" value="PPR_3"/>
    <property type="match status" value="2"/>
</dbReference>